<proteinExistence type="predicted"/>
<protein>
    <recommendedName>
        <fullName evidence="4">Nucleoside transporter/FeoB GTPase Gate domain-containing protein</fullName>
    </recommendedName>
</protein>
<evidence type="ECO:0000313" key="3">
    <source>
        <dbReference type="Proteomes" id="UP001200313"/>
    </source>
</evidence>
<feature type="transmembrane region" description="Helical" evidence="1">
    <location>
        <begin position="123"/>
        <end position="149"/>
    </location>
</feature>
<name>A0ABS9MEQ1_9FIRM</name>
<comment type="caution">
    <text evidence="2">The sequence shown here is derived from an EMBL/GenBank/DDBJ whole genome shotgun (WGS) entry which is preliminary data.</text>
</comment>
<feature type="transmembrane region" description="Helical" evidence="1">
    <location>
        <begin position="50"/>
        <end position="67"/>
    </location>
</feature>
<evidence type="ECO:0008006" key="4">
    <source>
        <dbReference type="Google" id="ProtNLM"/>
    </source>
</evidence>
<feature type="transmembrane region" description="Helical" evidence="1">
    <location>
        <begin position="377"/>
        <end position="398"/>
    </location>
</feature>
<organism evidence="2 3">
    <name type="scientific">Intestinimonas massiliensis</name>
    <name type="common">ex Afouda et al. 2020</name>
    <dbReference type="NCBI Taxonomy" id="1673721"/>
    <lineage>
        <taxon>Bacteria</taxon>
        <taxon>Bacillati</taxon>
        <taxon>Bacillota</taxon>
        <taxon>Clostridia</taxon>
        <taxon>Eubacteriales</taxon>
        <taxon>Intestinimonas</taxon>
    </lineage>
</organism>
<reference evidence="2 3" key="1">
    <citation type="submission" date="2022-01" db="EMBL/GenBank/DDBJ databases">
        <title>Collection of gut derived symbiotic bacterial strains cultured from healthy donors.</title>
        <authorList>
            <person name="Lin H."/>
            <person name="Kohout C."/>
            <person name="Waligurski E."/>
            <person name="Pamer E.G."/>
        </authorList>
    </citation>
    <scope>NUCLEOTIDE SEQUENCE [LARGE SCALE GENOMIC DNA]</scope>
    <source>
        <strain evidence="2 3">DFI.3.7</strain>
    </source>
</reference>
<feature type="transmembrane region" description="Helical" evidence="1">
    <location>
        <begin position="223"/>
        <end position="241"/>
    </location>
</feature>
<feature type="transmembrane region" description="Helical" evidence="1">
    <location>
        <begin position="418"/>
        <end position="437"/>
    </location>
</feature>
<keyword evidence="3" id="KW-1185">Reference proteome</keyword>
<dbReference type="RefSeq" id="WP_238075161.1">
    <property type="nucleotide sequence ID" value="NZ_JAKNJB010000051.1"/>
</dbReference>
<feature type="transmembrane region" description="Helical" evidence="1">
    <location>
        <begin position="12"/>
        <end position="30"/>
    </location>
</feature>
<feature type="transmembrane region" description="Helical" evidence="1">
    <location>
        <begin position="199"/>
        <end position="217"/>
    </location>
</feature>
<sequence length="438" mass="48522">MFEEKINHTTDALKFVSFSTISIVCFFVKMPFLGNRIIIDFCSSWLQTNLMVPVRILTVIGIGYGAMEPLVRRTVHGTANWVYAICRVVGFIGCLMYVFNIGPAWLIASILKPGLDSVIIPGGIMQILGGLALVLMSSYGLFEFIGVYARPFMRKLFKLPGLAALNVVTSYVGNYIPGSQVANQMYSDGHYTNREMARVLCAFGTNSLVFLLVFVNICGTMAYWNWLVVSITLTLIIVGAFTTRLWPIHHAPNTYIEGITPVQENDPKDSKWKTAVNEALNTAHSADSVFKLLSHQALFCIIQFTKLMSISMGFYVLISLFVKFVPLFDYLAYIFLPLTKLLGHVDAFSVAKALAICPIDVMVACTQSVGLNLYSRFTINVVVYTTVICVANTVPAFIATKCKLKFLDYVIIGFERVILSVITASLIAKLLILIGVLI</sequence>
<dbReference type="Proteomes" id="UP001200313">
    <property type="component" value="Unassembled WGS sequence"/>
</dbReference>
<gene>
    <name evidence="2" type="ORF">L0P79_18095</name>
</gene>
<dbReference type="EMBL" id="JAKNJB010000051">
    <property type="protein sequence ID" value="MCG4528951.1"/>
    <property type="molecule type" value="Genomic_DNA"/>
</dbReference>
<feature type="transmembrane region" description="Helical" evidence="1">
    <location>
        <begin position="88"/>
        <end position="111"/>
    </location>
</feature>
<keyword evidence="1" id="KW-1133">Transmembrane helix</keyword>
<keyword evidence="1" id="KW-0812">Transmembrane</keyword>
<evidence type="ECO:0000256" key="1">
    <source>
        <dbReference type="SAM" id="Phobius"/>
    </source>
</evidence>
<accession>A0ABS9MEQ1</accession>
<keyword evidence="1" id="KW-0472">Membrane</keyword>
<evidence type="ECO:0000313" key="2">
    <source>
        <dbReference type="EMBL" id="MCG4528951.1"/>
    </source>
</evidence>
<feature type="transmembrane region" description="Helical" evidence="1">
    <location>
        <begin position="314"/>
        <end position="335"/>
    </location>
</feature>